<dbReference type="RefSeq" id="XP_035666614.1">
    <property type="nucleotide sequence ID" value="XM_035810721.1"/>
</dbReference>
<keyword evidence="2" id="KW-0863">Zinc-finger</keyword>
<evidence type="ECO:0000313" key="6">
    <source>
        <dbReference type="Proteomes" id="UP000001554"/>
    </source>
</evidence>
<feature type="compositionally biased region" description="Basic and acidic residues" evidence="4">
    <location>
        <begin position="269"/>
        <end position="287"/>
    </location>
</feature>
<dbReference type="InterPro" id="IPR051591">
    <property type="entry name" value="UPF0224_FAM112_RNA_Proc"/>
</dbReference>
<protein>
    <submittedName>
        <fullName evidence="7">U11/U12 small nuclear ribonucleoprotein 48 kDa protein-like</fullName>
    </submittedName>
</protein>
<evidence type="ECO:0000256" key="4">
    <source>
        <dbReference type="SAM" id="MobiDB-lite"/>
    </source>
</evidence>
<dbReference type="PANTHER" id="PTHR21402:SF10">
    <property type="entry name" value="U11_U12 SMALL NUCLEAR RIBONUCLEOPROTEIN 48 KDA PROTEIN"/>
    <property type="match status" value="1"/>
</dbReference>
<evidence type="ECO:0000256" key="1">
    <source>
        <dbReference type="ARBA" id="ARBA00022723"/>
    </source>
</evidence>
<gene>
    <name evidence="7" type="primary">LOC118409593</name>
</gene>
<reference evidence="7" key="2">
    <citation type="submission" date="2025-08" db="UniProtKB">
        <authorList>
            <consortium name="RefSeq"/>
        </authorList>
    </citation>
    <scope>IDENTIFICATION</scope>
    <source>
        <strain evidence="7">S238N-H82</strain>
        <tissue evidence="7">Testes</tissue>
    </source>
</reference>
<keyword evidence="3" id="KW-0862">Zinc</keyword>
<dbReference type="InterPro" id="IPR022776">
    <property type="entry name" value="TRM13/UPF0224_CHHC_Znf_dom"/>
</dbReference>
<organism evidence="6 7">
    <name type="scientific">Branchiostoma floridae</name>
    <name type="common">Florida lancelet</name>
    <name type="synonym">Amphioxus</name>
    <dbReference type="NCBI Taxonomy" id="7739"/>
    <lineage>
        <taxon>Eukaryota</taxon>
        <taxon>Metazoa</taxon>
        <taxon>Chordata</taxon>
        <taxon>Cephalochordata</taxon>
        <taxon>Leptocardii</taxon>
        <taxon>Amphioxiformes</taxon>
        <taxon>Branchiostomatidae</taxon>
        <taxon>Branchiostoma</taxon>
    </lineage>
</organism>
<dbReference type="GeneID" id="118409593"/>
<dbReference type="Proteomes" id="UP000001554">
    <property type="component" value="Chromosome 2"/>
</dbReference>
<evidence type="ECO:0000313" key="7">
    <source>
        <dbReference type="RefSeq" id="XP_035666614.1"/>
    </source>
</evidence>
<proteinExistence type="predicted"/>
<dbReference type="AlphaFoldDB" id="A0A9J7KMK6"/>
<dbReference type="KEGG" id="bfo:118409593"/>
<reference evidence="6" key="1">
    <citation type="journal article" date="2020" name="Nat. Ecol. Evol.">
        <title>Deeply conserved synteny resolves early events in vertebrate evolution.</title>
        <authorList>
            <person name="Simakov O."/>
            <person name="Marletaz F."/>
            <person name="Yue J.X."/>
            <person name="O'Connell B."/>
            <person name="Jenkins J."/>
            <person name="Brandt A."/>
            <person name="Calef R."/>
            <person name="Tung C.H."/>
            <person name="Huang T.K."/>
            <person name="Schmutz J."/>
            <person name="Satoh N."/>
            <person name="Yu J.K."/>
            <person name="Putnam N.H."/>
            <person name="Green R.E."/>
            <person name="Rokhsar D.S."/>
        </authorList>
    </citation>
    <scope>NUCLEOTIDE SEQUENCE [LARGE SCALE GENOMIC DNA]</scope>
    <source>
        <strain evidence="6">S238N-H82</strain>
    </source>
</reference>
<feature type="domain" description="CHHC U11-48K-type" evidence="5">
    <location>
        <begin position="47"/>
        <end position="74"/>
    </location>
</feature>
<dbReference type="GO" id="GO:0008270">
    <property type="term" value="F:zinc ion binding"/>
    <property type="evidence" value="ECO:0007669"/>
    <property type="project" value="UniProtKB-KW"/>
</dbReference>
<keyword evidence="1" id="KW-0479">Metal-binding</keyword>
<name>A0A9J7KMK6_BRAFL</name>
<dbReference type="Pfam" id="PF05253">
    <property type="entry name" value="zf-U11-48K"/>
    <property type="match status" value="1"/>
</dbReference>
<evidence type="ECO:0000256" key="2">
    <source>
        <dbReference type="ARBA" id="ARBA00022771"/>
    </source>
</evidence>
<feature type="region of interest" description="Disordered" evidence="4">
    <location>
        <begin position="264"/>
        <end position="346"/>
    </location>
</feature>
<evidence type="ECO:0000256" key="3">
    <source>
        <dbReference type="ARBA" id="ARBA00022833"/>
    </source>
</evidence>
<feature type="compositionally biased region" description="Basic residues" evidence="4">
    <location>
        <begin position="304"/>
        <end position="331"/>
    </location>
</feature>
<evidence type="ECO:0000259" key="5">
    <source>
        <dbReference type="PROSITE" id="PS51800"/>
    </source>
</evidence>
<feature type="compositionally biased region" description="Basic and acidic residues" evidence="4">
    <location>
        <begin position="294"/>
        <end position="303"/>
    </location>
</feature>
<accession>A0A9J7KMK6</accession>
<sequence>MHKSERHESREEQLEELSCYLNSSRGKLSGVLKRFGWTNDKISYTDMVVCPLDSAHCVPPSRLTEHVKDCRLAKAGYDAEEREKMKESCHFYYTNSQSVVPVTVDRDIQEKVISQCASSTSTWAGTLADGEQGRLTNSQMRSFTQAVSSAPAEERRLPLKDEELTTAQRLAMHNYVVQQARDTSNRPAFSTEDSTLTADLAETVQKQEGEGKGPKSHLEILAELRDYKRRRQSYRAKNVHITKRSATEVMRQVIETQMEMLEQMNRGSNDNEKNSSDTDNRSGERTHSPAVRMDSPRQRDSPRQHHRHRSSHEDHHRHREQRHSKHKKSRERSHSPSPNRRKKHRH</sequence>
<dbReference type="PANTHER" id="PTHR21402">
    <property type="entry name" value="GAMETOCYTE SPECIFIC FACTOR 1-RELATED"/>
    <property type="match status" value="1"/>
</dbReference>
<keyword evidence="6" id="KW-1185">Reference proteome</keyword>
<dbReference type="PROSITE" id="PS51800">
    <property type="entry name" value="ZF_CHHC_U11_48K"/>
    <property type="match status" value="1"/>
</dbReference>
<dbReference type="OrthoDB" id="69229at2759"/>
<dbReference type="OMA" id="QEPMEQC"/>